<reference evidence="6 7" key="1">
    <citation type="submission" date="2015-05" db="EMBL/GenBank/DDBJ databases">
        <title>A genomic and transcriptomic approach to investigate the blue pigment phenotype in Pseudomonas fluorescens.</title>
        <authorList>
            <person name="Andreani N.A."/>
            <person name="Cardazzo B."/>
        </authorList>
    </citation>
    <scope>NUCLEOTIDE SEQUENCE [LARGE SCALE GENOMIC DNA]</scope>
    <source>
        <strain evidence="6 7">Ps_40</strain>
    </source>
</reference>
<dbReference type="PROSITE" id="PS01124">
    <property type="entry name" value="HTH_ARAC_FAMILY_2"/>
    <property type="match status" value="1"/>
</dbReference>
<feature type="domain" description="HTH araC/xylS-type" evidence="5">
    <location>
        <begin position="134"/>
        <end position="231"/>
    </location>
</feature>
<evidence type="ECO:0000256" key="3">
    <source>
        <dbReference type="ARBA" id="ARBA00023163"/>
    </source>
</evidence>
<organism evidence="6 7">
    <name type="scientific">Pseudomonas fluorescens</name>
    <dbReference type="NCBI Taxonomy" id="294"/>
    <lineage>
        <taxon>Bacteria</taxon>
        <taxon>Pseudomonadati</taxon>
        <taxon>Pseudomonadota</taxon>
        <taxon>Gammaproteobacteria</taxon>
        <taxon>Pseudomonadales</taxon>
        <taxon>Pseudomonadaceae</taxon>
        <taxon>Pseudomonas</taxon>
    </lineage>
</organism>
<evidence type="ECO:0000256" key="2">
    <source>
        <dbReference type="ARBA" id="ARBA00023125"/>
    </source>
</evidence>
<dbReference type="GO" id="GO:0003700">
    <property type="term" value="F:DNA-binding transcription factor activity"/>
    <property type="evidence" value="ECO:0007669"/>
    <property type="project" value="InterPro"/>
</dbReference>
<comment type="function">
    <text evidence="4">Regulatory protein of the TOL plasmid xyl operons. XylS activates the xylXYZLTEGFJQKIH operon required for the degradation of toluene, m-xylene and p-xylene.</text>
</comment>
<gene>
    <name evidence="6" type="ORF">PFL603g_02563</name>
</gene>
<comment type="caution">
    <text evidence="6">The sequence shown here is derived from an EMBL/GenBank/DDBJ whole genome shotgun (WGS) entry which is preliminary data.</text>
</comment>
<name>A0A109KVP3_PSEFL</name>
<dbReference type="Gene3D" id="1.10.10.60">
    <property type="entry name" value="Homeodomain-like"/>
    <property type="match status" value="1"/>
</dbReference>
<dbReference type="Pfam" id="PF12833">
    <property type="entry name" value="HTH_18"/>
    <property type="match status" value="1"/>
</dbReference>
<dbReference type="AlphaFoldDB" id="A0A109KVP3"/>
<evidence type="ECO:0000313" key="6">
    <source>
        <dbReference type="EMBL" id="KWV76223.1"/>
    </source>
</evidence>
<dbReference type="SUPFAM" id="SSF46689">
    <property type="entry name" value="Homeodomain-like"/>
    <property type="match status" value="1"/>
</dbReference>
<dbReference type="InterPro" id="IPR009057">
    <property type="entry name" value="Homeodomain-like_sf"/>
</dbReference>
<evidence type="ECO:0000313" key="7">
    <source>
        <dbReference type="Proteomes" id="UP000063434"/>
    </source>
</evidence>
<dbReference type="EMBL" id="LCYC01000039">
    <property type="protein sequence ID" value="KWV76223.1"/>
    <property type="molecule type" value="Genomic_DNA"/>
</dbReference>
<protein>
    <submittedName>
        <fullName evidence="6">DNA-binding transcriptional regulator AraC</fullName>
    </submittedName>
</protein>
<proteinExistence type="predicted"/>
<evidence type="ECO:0000256" key="1">
    <source>
        <dbReference type="ARBA" id="ARBA00023015"/>
    </source>
</evidence>
<evidence type="ECO:0000256" key="4">
    <source>
        <dbReference type="ARBA" id="ARBA00037345"/>
    </source>
</evidence>
<keyword evidence="2 6" id="KW-0238">DNA-binding</keyword>
<keyword evidence="3" id="KW-0804">Transcription</keyword>
<dbReference type="PATRIC" id="fig|294.195.peg.2738"/>
<sequence>MWDGSVTFGGSWAGYIGRADQNTAHSHVAIQLCIGVGQPATLELPGKVIRAAGVIIGPNVEHRAVAESHPVAFLYVSPDTALGRALNALLQDDGIALASDELLECFRRSTSLSHFVDALSRLLAITPPIDHRLHKALNILRLDRDGPGCVSRAAQAVGLSSPRLRCVATHQMGVSLSQWIIWNKLERASKSLAGGSTLSDAAADGGFSDQAHLARMMRRMIGMTPRTAAEVLRKTSVSFKTH</sequence>
<accession>A0A109KVP3</accession>
<dbReference type="InterPro" id="IPR018060">
    <property type="entry name" value="HTH_AraC"/>
</dbReference>
<keyword evidence="1" id="KW-0805">Transcription regulation</keyword>
<dbReference type="SMART" id="SM00342">
    <property type="entry name" value="HTH_ARAC"/>
    <property type="match status" value="1"/>
</dbReference>
<dbReference type="GO" id="GO:0043565">
    <property type="term" value="F:sequence-specific DNA binding"/>
    <property type="evidence" value="ECO:0007669"/>
    <property type="project" value="InterPro"/>
</dbReference>
<dbReference type="PANTHER" id="PTHR46796">
    <property type="entry name" value="HTH-TYPE TRANSCRIPTIONAL ACTIVATOR RHAS-RELATED"/>
    <property type="match status" value="1"/>
</dbReference>
<dbReference type="InterPro" id="IPR050204">
    <property type="entry name" value="AraC_XylS_family_regulators"/>
</dbReference>
<dbReference type="RefSeq" id="WP_060765994.1">
    <property type="nucleotide sequence ID" value="NZ_LCYC01000039.1"/>
</dbReference>
<dbReference type="Proteomes" id="UP000063434">
    <property type="component" value="Unassembled WGS sequence"/>
</dbReference>
<evidence type="ECO:0000259" key="5">
    <source>
        <dbReference type="PROSITE" id="PS01124"/>
    </source>
</evidence>